<evidence type="ECO:0000256" key="5">
    <source>
        <dbReference type="ARBA" id="ARBA00022475"/>
    </source>
</evidence>
<evidence type="ECO:0000256" key="10">
    <source>
        <dbReference type="ARBA" id="ARBA00023098"/>
    </source>
</evidence>
<comment type="caution">
    <text evidence="19">The sequence shown here is derived from an EMBL/GenBank/DDBJ whole genome shotgun (WGS) entry which is preliminary data.</text>
</comment>
<evidence type="ECO:0000256" key="6">
    <source>
        <dbReference type="ARBA" id="ARBA00022519"/>
    </source>
</evidence>
<dbReference type="GO" id="GO:0051082">
    <property type="term" value="F:unfolded protein binding"/>
    <property type="evidence" value="ECO:0007669"/>
    <property type="project" value="UniProtKB-UniRule"/>
</dbReference>
<keyword evidence="11 16" id="KW-0472">Membrane</keyword>
<dbReference type="AlphaFoldDB" id="A0A2U1CVW9"/>
<comment type="subcellular location">
    <subcellularLocation>
        <location evidence="2">Cell inner membrane</location>
        <topology evidence="2">Single-pass membrane protein</topology>
        <orientation evidence="2">Periplasmic side</orientation>
    </subcellularLocation>
</comment>
<dbReference type="GO" id="GO:0006457">
    <property type="term" value="P:protein folding"/>
    <property type="evidence" value="ECO:0007669"/>
    <property type="project" value="UniProtKB-UniRule"/>
</dbReference>
<keyword evidence="8 16" id="KW-0442">Lipid degradation</keyword>
<evidence type="ECO:0000256" key="4">
    <source>
        <dbReference type="ARBA" id="ARBA00019692"/>
    </source>
</evidence>
<keyword evidence="10 16" id="KW-0443">Lipid metabolism</keyword>
<protein>
    <recommendedName>
        <fullName evidence="4 16">Lipase chaperone</fullName>
    </recommendedName>
    <alternativeName>
        <fullName evidence="16">Lipase activator protein</fullName>
    </alternativeName>
    <alternativeName>
        <fullName evidence="15 16">Lipase foldase</fullName>
    </alternativeName>
    <alternativeName>
        <fullName evidence="13 16">Lipase helper protein</fullName>
    </alternativeName>
    <alternativeName>
        <fullName evidence="14 16">Lipase modulator</fullName>
    </alternativeName>
</protein>
<accession>A0A2U1CVW9</accession>
<dbReference type="GO" id="GO:0016042">
    <property type="term" value="P:lipid catabolic process"/>
    <property type="evidence" value="ECO:0007669"/>
    <property type="project" value="UniProtKB-UniRule"/>
</dbReference>
<dbReference type="SUPFAM" id="SSF158855">
    <property type="entry name" value="Lipase chaperone-like"/>
    <property type="match status" value="1"/>
</dbReference>
<evidence type="ECO:0000256" key="13">
    <source>
        <dbReference type="ARBA" id="ARBA00030948"/>
    </source>
</evidence>
<keyword evidence="9 16" id="KW-1133">Transmembrane helix</keyword>
<organism evidence="19 20">
    <name type="scientific">Tamilnaduibacter salinus</name>
    <dbReference type="NCBI Taxonomy" id="1484056"/>
    <lineage>
        <taxon>Bacteria</taxon>
        <taxon>Pseudomonadati</taxon>
        <taxon>Pseudomonadota</taxon>
        <taxon>Gammaproteobacteria</taxon>
        <taxon>Pseudomonadales</taxon>
        <taxon>Marinobacteraceae</taxon>
        <taxon>Tamilnaduibacter</taxon>
    </lineage>
</organism>
<evidence type="ECO:0000256" key="15">
    <source>
        <dbReference type="ARBA" id="ARBA00033028"/>
    </source>
</evidence>
<evidence type="ECO:0000256" key="12">
    <source>
        <dbReference type="ARBA" id="ARBA00023186"/>
    </source>
</evidence>
<comment type="similarity">
    <text evidence="3 16">Belongs to the lipase chaperone family.</text>
</comment>
<dbReference type="EMBL" id="QEKQ01000006">
    <property type="protein sequence ID" value="PVY75841.1"/>
    <property type="molecule type" value="Genomic_DNA"/>
</dbReference>
<evidence type="ECO:0000256" key="1">
    <source>
        <dbReference type="ARBA" id="ARBA00003280"/>
    </source>
</evidence>
<gene>
    <name evidence="16" type="primary">lifO</name>
    <name evidence="19" type="ORF">C8D92_106101</name>
</gene>
<evidence type="ECO:0000256" key="7">
    <source>
        <dbReference type="ARBA" id="ARBA00022692"/>
    </source>
</evidence>
<evidence type="ECO:0000256" key="3">
    <source>
        <dbReference type="ARBA" id="ARBA00010358"/>
    </source>
</evidence>
<comment type="function">
    <text evidence="1 16">May be involved in the folding of the extracellular lipase during its passage through the periplasm.</text>
</comment>
<evidence type="ECO:0000313" key="19">
    <source>
        <dbReference type="EMBL" id="PVY75841.1"/>
    </source>
</evidence>
<keyword evidence="6 16" id="KW-0997">Cell inner membrane</keyword>
<feature type="coiled-coil region" evidence="17">
    <location>
        <begin position="278"/>
        <end position="305"/>
    </location>
</feature>
<dbReference type="RefSeq" id="WP_165819268.1">
    <property type="nucleotide sequence ID" value="NZ_QEKQ01000006.1"/>
</dbReference>
<evidence type="ECO:0000256" key="14">
    <source>
        <dbReference type="ARBA" id="ARBA00031542"/>
    </source>
</evidence>
<dbReference type="InterPro" id="IPR004961">
    <property type="entry name" value="Lipase_chaperone"/>
</dbReference>
<proteinExistence type="inferred from homology"/>
<reference evidence="19 20" key="1">
    <citation type="submission" date="2018-04" db="EMBL/GenBank/DDBJ databases">
        <title>Genomic Encyclopedia of Type Strains, Phase IV (KMG-IV): sequencing the most valuable type-strain genomes for metagenomic binning, comparative biology and taxonomic classification.</title>
        <authorList>
            <person name="Goeker M."/>
        </authorList>
    </citation>
    <scope>NUCLEOTIDE SEQUENCE [LARGE SCALE GENOMIC DNA]</scope>
    <source>
        <strain evidence="19 20">DSM 28688</strain>
    </source>
</reference>
<evidence type="ECO:0000256" key="17">
    <source>
        <dbReference type="SAM" id="Coils"/>
    </source>
</evidence>
<keyword evidence="12 16" id="KW-0143">Chaperone</keyword>
<dbReference type="GO" id="GO:0005886">
    <property type="term" value="C:plasma membrane"/>
    <property type="evidence" value="ECO:0007669"/>
    <property type="project" value="UniProtKB-SubCell"/>
</dbReference>
<dbReference type="HAMAP" id="MF_00790">
    <property type="entry name" value="Lipase_chap"/>
    <property type="match status" value="1"/>
</dbReference>
<evidence type="ECO:0000256" key="8">
    <source>
        <dbReference type="ARBA" id="ARBA00022963"/>
    </source>
</evidence>
<keyword evidence="5 16" id="KW-1003">Cell membrane</keyword>
<feature type="region of interest" description="Disordered" evidence="18">
    <location>
        <begin position="34"/>
        <end position="59"/>
    </location>
</feature>
<keyword evidence="7 16" id="KW-0812">Transmembrane</keyword>
<sequence length="353" mass="38917">MKKISRVAFFVSVFVVLAGGFWLVVGALSVEPGTSVGSSDAPAGESTELNGGDPALPTGSLARYAREGRQQARPESLEGTRVDGSLTTDAAGNLKLTPDVRRVFEYFLSTIGEVDPETASALLAAHIESSLPPKAASQAWDLFLRYLDMKQALSEMPAHDGTVSDMEATLAQRQAIRESVLGAEAADAFFGMAHQYSDYRLSRQAIQENPDLSATERQRQLDQLRDNAPERIRSLLTQPDSPAAVSQAVSSMRQEGVSDQAIQAYRMEKLGPEAARRLEQLDQQREQWQQRYDQYRQERQAILNSGLAAPDRQEAIQRLRDRHFDESQRRRVEALDRIRASESSDQAAGATGP</sequence>
<evidence type="ECO:0000256" key="2">
    <source>
        <dbReference type="ARBA" id="ARBA00004383"/>
    </source>
</evidence>
<evidence type="ECO:0000313" key="20">
    <source>
        <dbReference type="Proteomes" id="UP000245887"/>
    </source>
</evidence>
<dbReference type="Proteomes" id="UP000245887">
    <property type="component" value="Unassembled WGS sequence"/>
</dbReference>
<evidence type="ECO:0000256" key="11">
    <source>
        <dbReference type="ARBA" id="ARBA00023136"/>
    </source>
</evidence>
<evidence type="ECO:0000256" key="9">
    <source>
        <dbReference type="ARBA" id="ARBA00022989"/>
    </source>
</evidence>
<keyword evidence="17" id="KW-0175">Coiled coil</keyword>
<name>A0A2U1CVW9_9GAMM</name>
<dbReference type="Pfam" id="PF03280">
    <property type="entry name" value="Lipase_chap"/>
    <property type="match status" value="1"/>
</dbReference>
<evidence type="ECO:0000256" key="18">
    <source>
        <dbReference type="SAM" id="MobiDB-lite"/>
    </source>
</evidence>
<evidence type="ECO:0000256" key="16">
    <source>
        <dbReference type="HAMAP-Rule" id="MF_00790"/>
    </source>
</evidence>